<proteinExistence type="predicted"/>
<dbReference type="InterPro" id="IPR014543">
    <property type="entry name" value="UCP028291"/>
</dbReference>
<evidence type="ECO:0008006" key="3">
    <source>
        <dbReference type="Google" id="ProtNLM"/>
    </source>
</evidence>
<name>A0A1I4AHK9_9HYPH</name>
<dbReference type="RefSeq" id="WP_149760904.1">
    <property type="nucleotide sequence ID" value="NZ_BSPE01000048.1"/>
</dbReference>
<evidence type="ECO:0000313" key="2">
    <source>
        <dbReference type="Proteomes" id="UP000323300"/>
    </source>
</evidence>
<keyword evidence="2" id="KW-1185">Reference proteome</keyword>
<dbReference type="OrthoDB" id="9806511at2"/>
<dbReference type="Proteomes" id="UP000323300">
    <property type="component" value="Unassembled WGS sequence"/>
</dbReference>
<gene>
    <name evidence="1" type="ORF">SAMN04488498_10884</name>
</gene>
<organism evidence="1 2">
    <name type="scientific">Neomesorhizobium albiziae</name>
    <dbReference type="NCBI Taxonomy" id="335020"/>
    <lineage>
        <taxon>Bacteria</taxon>
        <taxon>Pseudomonadati</taxon>
        <taxon>Pseudomonadota</taxon>
        <taxon>Alphaproteobacteria</taxon>
        <taxon>Hyphomicrobiales</taxon>
        <taxon>Phyllobacteriaceae</taxon>
        <taxon>Neomesorhizobium</taxon>
    </lineage>
</organism>
<evidence type="ECO:0000313" key="1">
    <source>
        <dbReference type="EMBL" id="SFK55965.1"/>
    </source>
</evidence>
<dbReference type="EMBL" id="FOSL01000008">
    <property type="protein sequence ID" value="SFK55965.1"/>
    <property type="molecule type" value="Genomic_DNA"/>
</dbReference>
<protein>
    <recommendedName>
        <fullName evidence="3">2,4-dihydroxyhept-2-ene-1,7-dioic acid aldolase</fullName>
    </recommendedName>
</protein>
<dbReference type="AlphaFoldDB" id="A0A1I4AHK9"/>
<dbReference type="PIRSF" id="PIRSF028291">
    <property type="entry name" value="UCP028291"/>
    <property type="match status" value="1"/>
</dbReference>
<dbReference type="Gene3D" id="3.30.310.50">
    <property type="entry name" value="Alpha-D-phosphohexomutase, C-terminal domain"/>
    <property type="match status" value="1"/>
</dbReference>
<dbReference type="Pfam" id="PF09981">
    <property type="entry name" value="DUF2218"/>
    <property type="match status" value="1"/>
</dbReference>
<reference evidence="1 2" key="1">
    <citation type="submission" date="2016-10" db="EMBL/GenBank/DDBJ databases">
        <authorList>
            <person name="Varghese N."/>
            <person name="Submissions S."/>
        </authorList>
    </citation>
    <scope>NUCLEOTIDE SEQUENCE [LARGE SCALE GENOMIC DNA]</scope>
    <source>
        <strain evidence="1 2">DSM 21822</strain>
    </source>
</reference>
<sequence length="94" mass="10590">MMEATGHFATEHGQKYLAQLCKHFSHKIEVEYSERHGECRFEIGTAVLDAEPGALAIKVAAEDAERLHQVKAVVEDHLVRFAFREPGRSVNWSA</sequence>
<accession>A0A1I4AHK9</accession>